<organism evidence="1 2">
    <name type="scientific">Castanea mollissima</name>
    <name type="common">Chinese chestnut</name>
    <dbReference type="NCBI Taxonomy" id="60419"/>
    <lineage>
        <taxon>Eukaryota</taxon>
        <taxon>Viridiplantae</taxon>
        <taxon>Streptophyta</taxon>
        <taxon>Embryophyta</taxon>
        <taxon>Tracheophyta</taxon>
        <taxon>Spermatophyta</taxon>
        <taxon>Magnoliopsida</taxon>
        <taxon>eudicotyledons</taxon>
        <taxon>Gunneridae</taxon>
        <taxon>Pentapetalae</taxon>
        <taxon>rosids</taxon>
        <taxon>fabids</taxon>
        <taxon>Fagales</taxon>
        <taxon>Fagaceae</taxon>
        <taxon>Castanea</taxon>
    </lineage>
</organism>
<dbReference type="AlphaFoldDB" id="A0A8J4VXQ9"/>
<name>A0A8J4VXQ9_9ROSI</name>
<accession>A0A8J4VXQ9</accession>
<reference evidence="1" key="1">
    <citation type="submission" date="2020-03" db="EMBL/GenBank/DDBJ databases">
        <title>Castanea mollissima Vanexum genome sequencing.</title>
        <authorList>
            <person name="Staton M."/>
        </authorList>
    </citation>
    <scope>NUCLEOTIDE SEQUENCE</scope>
    <source>
        <tissue evidence="1">Leaf</tissue>
    </source>
</reference>
<sequence length="134" mass="14840">MIVDFYTKLFSSSNPSGLEVVIQHTMRVVSADMNVGLIEEFTRLEVEIALKQIAPLEAPDPDAESASFCSFLLSRQIQSCVRCALSQNPRSYLLIFPQQDWTLACGYSEDTEDVIDVSGLMTYLLVCSSSSKST</sequence>
<protein>
    <submittedName>
        <fullName evidence="1">Uncharacterized protein</fullName>
    </submittedName>
</protein>
<dbReference type="OrthoDB" id="10443200at2759"/>
<dbReference type="EMBL" id="JRKL02000020">
    <property type="protein sequence ID" value="KAF3976423.1"/>
    <property type="molecule type" value="Genomic_DNA"/>
</dbReference>
<gene>
    <name evidence="1" type="ORF">CMV_000395</name>
</gene>
<proteinExistence type="predicted"/>
<keyword evidence="2" id="KW-1185">Reference proteome</keyword>
<dbReference type="Proteomes" id="UP000737018">
    <property type="component" value="Unassembled WGS sequence"/>
</dbReference>
<evidence type="ECO:0000313" key="1">
    <source>
        <dbReference type="EMBL" id="KAF3976423.1"/>
    </source>
</evidence>
<comment type="caution">
    <text evidence="1">The sequence shown here is derived from an EMBL/GenBank/DDBJ whole genome shotgun (WGS) entry which is preliminary data.</text>
</comment>
<evidence type="ECO:0000313" key="2">
    <source>
        <dbReference type="Proteomes" id="UP000737018"/>
    </source>
</evidence>